<dbReference type="Gene3D" id="2.20.25.80">
    <property type="entry name" value="WRKY domain"/>
    <property type="match status" value="1"/>
</dbReference>
<dbReference type="EnsemblPlants" id="KQL28123">
    <property type="protein sequence ID" value="KQL28123"/>
    <property type="gene ID" value="SETIT_019098mg"/>
</dbReference>
<protein>
    <recommendedName>
        <fullName evidence="7">WRKY domain-containing protein</fullName>
    </recommendedName>
</protein>
<dbReference type="eggNOG" id="ENOG502SA3T">
    <property type="taxonomic scope" value="Eukaryota"/>
</dbReference>
<feature type="compositionally biased region" description="Low complexity" evidence="6">
    <location>
        <begin position="189"/>
        <end position="203"/>
    </location>
</feature>
<dbReference type="KEGG" id="sita:101772048"/>
<evidence type="ECO:0000256" key="1">
    <source>
        <dbReference type="ARBA" id="ARBA00004123"/>
    </source>
</evidence>
<feature type="region of interest" description="Disordered" evidence="6">
    <location>
        <begin position="175"/>
        <end position="203"/>
    </location>
</feature>
<dbReference type="HOGENOM" id="CLU_843077_0_0_1"/>
<evidence type="ECO:0000313" key="8">
    <source>
        <dbReference type="EMBL" id="RCV04870.1"/>
    </source>
</evidence>
<dbReference type="AlphaFoldDB" id="K3YXV0"/>
<dbReference type="GO" id="GO:0005634">
    <property type="term" value="C:nucleus"/>
    <property type="evidence" value="ECO:0000318"/>
    <property type="project" value="GO_Central"/>
</dbReference>
<name>K3YXV0_SETIT</name>
<dbReference type="PROSITE" id="PS50811">
    <property type="entry name" value="WRKY"/>
    <property type="match status" value="1"/>
</dbReference>
<sequence length="330" mass="37273">MKEIATGQSLVTQLRAIVLPALQAYQRCELAAQMFQNILDCSSKAITELQFHHQSDARADDALVDDKKRVRRISSDDCINEEGGTANPHHQHKRRKSDDSVSLETPVPRYDGRQWRKYGQKHINKAKHPRSYYRCTYRQEQGCKATKTVQQKDDSTGTDHPVMYTVVYHGQHTCKDNNGVESSTDDSETITQSSSDSRSSVSTTCTDAYEHQTSLDNDKPLDKSANSISKAFCLLIYQFSHAFLFLIFCLPNSRGEIIPYRDISHGGGGGFDCPGKYLWRILPPGLMCLCCQISPKTIGCIRMGRMQYNLSCPLFFSPKYNSVLDIKFGF</sequence>
<organism evidence="8">
    <name type="scientific">Setaria italica</name>
    <name type="common">Foxtail millet</name>
    <name type="synonym">Panicum italicum</name>
    <dbReference type="NCBI Taxonomy" id="4555"/>
    <lineage>
        <taxon>Eukaryota</taxon>
        <taxon>Viridiplantae</taxon>
        <taxon>Streptophyta</taxon>
        <taxon>Embryophyta</taxon>
        <taxon>Tracheophyta</taxon>
        <taxon>Spermatophyta</taxon>
        <taxon>Magnoliopsida</taxon>
        <taxon>Liliopsida</taxon>
        <taxon>Poales</taxon>
        <taxon>Poaceae</taxon>
        <taxon>PACMAD clade</taxon>
        <taxon>Panicoideae</taxon>
        <taxon>Panicodae</taxon>
        <taxon>Paniceae</taxon>
        <taxon>Cenchrinae</taxon>
        <taxon>Setaria</taxon>
    </lineage>
</organism>
<dbReference type="GO" id="GO:0006355">
    <property type="term" value="P:regulation of DNA-templated transcription"/>
    <property type="evidence" value="ECO:0000318"/>
    <property type="project" value="GO_Central"/>
</dbReference>
<dbReference type="GeneID" id="101772048"/>
<keyword evidence="4" id="KW-0804">Transcription</keyword>
<proteinExistence type="predicted"/>
<dbReference type="InterPro" id="IPR036576">
    <property type="entry name" value="WRKY_dom_sf"/>
</dbReference>
<reference evidence="8 10" key="1">
    <citation type="journal article" date="2012" name="Nat. Biotechnol.">
        <title>Reference genome sequence of the model plant Setaria.</title>
        <authorList>
            <person name="Bennetzen J.L."/>
            <person name="Schmutz J."/>
            <person name="Wang H."/>
            <person name="Percifield R."/>
            <person name="Hawkins J."/>
            <person name="Pontaroli A.C."/>
            <person name="Estep M."/>
            <person name="Feng L."/>
            <person name="Vaughn J.N."/>
            <person name="Grimwood J."/>
            <person name="Jenkins J."/>
            <person name="Barry K."/>
            <person name="Lindquist E."/>
            <person name="Hellsten U."/>
            <person name="Deshpande S."/>
            <person name="Wang X."/>
            <person name="Wu X."/>
            <person name="Mitros T."/>
            <person name="Triplett J."/>
            <person name="Yang X."/>
            <person name="Ye C.Y."/>
            <person name="Mauro-Herrera M."/>
            <person name="Wang L."/>
            <person name="Li P."/>
            <person name="Sharma M."/>
            <person name="Sharma R."/>
            <person name="Ronald P.C."/>
            <person name="Panaud O."/>
            <person name="Kellogg E.A."/>
            <person name="Brutnell T.P."/>
            <person name="Doust A.N."/>
            <person name="Tuskan G.A."/>
            <person name="Rokhsar D."/>
            <person name="Devos K.M."/>
        </authorList>
    </citation>
    <scope>NUCLEOTIDE SEQUENCE [LARGE SCALE GENOMIC DNA]</scope>
    <source>
        <strain evidence="10">cv. Yugu1</strain>
        <strain evidence="8">Yugu1</strain>
    </source>
</reference>
<keyword evidence="5" id="KW-0539">Nucleus</keyword>
<feature type="region of interest" description="Disordered" evidence="6">
    <location>
        <begin position="75"/>
        <end position="123"/>
    </location>
</feature>
<evidence type="ECO:0000256" key="4">
    <source>
        <dbReference type="ARBA" id="ARBA00023163"/>
    </source>
</evidence>
<dbReference type="InterPro" id="IPR003657">
    <property type="entry name" value="WRKY_dom"/>
</dbReference>
<keyword evidence="10" id="KW-1185">Reference proteome</keyword>
<dbReference type="SUPFAM" id="SSF118290">
    <property type="entry name" value="WRKY DNA-binding domain"/>
    <property type="match status" value="1"/>
</dbReference>
<feature type="domain" description="WRKY" evidence="7">
    <location>
        <begin position="111"/>
        <end position="151"/>
    </location>
</feature>
<dbReference type="RefSeq" id="XP_012703156.1">
    <property type="nucleotide sequence ID" value="XM_012847702.2"/>
</dbReference>
<evidence type="ECO:0000256" key="5">
    <source>
        <dbReference type="ARBA" id="ARBA00023242"/>
    </source>
</evidence>
<dbReference type="EMBL" id="AGNK02000045">
    <property type="status" value="NOT_ANNOTATED_CDS"/>
    <property type="molecule type" value="Genomic_DNA"/>
</dbReference>
<evidence type="ECO:0000313" key="10">
    <source>
        <dbReference type="Proteomes" id="UP000004995"/>
    </source>
</evidence>
<evidence type="ECO:0000256" key="3">
    <source>
        <dbReference type="ARBA" id="ARBA00023125"/>
    </source>
</evidence>
<keyword evidence="2" id="KW-0805">Transcription regulation</keyword>
<comment type="subcellular location">
    <subcellularLocation>
        <location evidence="1">Nucleus</location>
    </subcellularLocation>
</comment>
<reference evidence="8" key="2">
    <citation type="submission" date="2015-07" db="EMBL/GenBank/DDBJ databases">
        <authorList>
            <person name="Noorani M."/>
        </authorList>
    </citation>
    <scope>NUCLEOTIDE SEQUENCE</scope>
    <source>
        <strain evidence="8">Yugu1</strain>
    </source>
</reference>
<evidence type="ECO:0000313" key="9">
    <source>
        <dbReference type="EnsemblPlants" id="KQL28123"/>
    </source>
</evidence>
<dbReference type="OMA" id="CHALEVG"/>
<dbReference type="SMART" id="SM00774">
    <property type="entry name" value="WRKY"/>
    <property type="match status" value="1"/>
</dbReference>
<dbReference type="GO" id="GO:0000976">
    <property type="term" value="F:transcription cis-regulatory region binding"/>
    <property type="evidence" value="ECO:0000318"/>
    <property type="project" value="GO_Central"/>
</dbReference>
<gene>
    <name evidence="9" type="primary">LOC101772048</name>
    <name evidence="8" type="ORF">SETIT_1G036000v2</name>
</gene>
<dbReference type="EMBL" id="CM003528">
    <property type="protein sequence ID" value="RCV04870.1"/>
    <property type="molecule type" value="Genomic_DNA"/>
</dbReference>
<evidence type="ECO:0000259" key="7">
    <source>
        <dbReference type="PROSITE" id="PS50811"/>
    </source>
</evidence>
<dbReference type="Proteomes" id="UP000004995">
    <property type="component" value="Unassembled WGS sequence"/>
</dbReference>
<evidence type="ECO:0000256" key="2">
    <source>
        <dbReference type="ARBA" id="ARBA00023015"/>
    </source>
</evidence>
<dbReference type="Pfam" id="PF03106">
    <property type="entry name" value="WRKY"/>
    <property type="match status" value="1"/>
</dbReference>
<dbReference type="GO" id="GO:0003700">
    <property type="term" value="F:DNA-binding transcription factor activity"/>
    <property type="evidence" value="ECO:0000318"/>
    <property type="project" value="GO_Central"/>
</dbReference>
<dbReference type="OrthoDB" id="2021064at2759"/>
<keyword evidence="3" id="KW-0238">DNA-binding</keyword>
<evidence type="ECO:0000256" key="6">
    <source>
        <dbReference type="SAM" id="MobiDB-lite"/>
    </source>
</evidence>
<accession>K3YXV0</accession>
<dbReference type="InterPro" id="IPR044810">
    <property type="entry name" value="WRKY_plant"/>
</dbReference>
<dbReference type="Gramene" id="KQL28123">
    <property type="protein sequence ID" value="KQL28123"/>
    <property type="gene ID" value="SETIT_019098mg"/>
</dbReference>
<dbReference type="PANTHER" id="PTHR31282">
    <property type="entry name" value="WRKY TRANSCRIPTION FACTOR 21-RELATED"/>
    <property type="match status" value="1"/>
</dbReference>
<reference evidence="9" key="3">
    <citation type="submission" date="2018-08" db="UniProtKB">
        <authorList>
            <consortium name="EnsemblPlants"/>
        </authorList>
    </citation>
    <scope>IDENTIFICATION</scope>
    <source>
        <strain evidence="9">Yugu1</strain>
    </source>
</reference>